<reference evidence="1 2" key="1">
    <citation type="submission" date="2020-10" db="EMBL/GenBank/DDBJ databases">
        <title>Connecting structure to function with the recovery of over 1000 high-quality activated sludge metagenome-assembled genomes encoding full-length rRNA genes using long-read sequencing.</title>
        <authorList>
            <person name="Singleton C.M."/>
            <person name="Petriglieri F."/>
            <person name="Kristensen J.M."/>
            <person name="Kirkegaard R.H."/>
            <person name="Michaelsen T.Y."/>
            <person name="Andersen M.H."/>
            <person name="Karst S.M."/>
            <person name="Dueholm M.S."/>
            <person name="Nielsen P.H."/>
            <person name="Albertsen M."/>
        </authorList>
    </citation>
    <scope>NUCLEOTIDE SEQUENCE [LARGE SCALE GENOMIC DNA]</scope>
    <source>
        <strain evidence="1">Fred_18-Q3-R57-64_BAT3C.720</strain>
    </source>
</reference>
<dbReference type="GO" id="GO:0016787">
    <property type="term" value="F:hydrolase activity"/>
    <property type="evidence" value="ECO:0007669"/>
    <property type="project" value="UniProtKB-KW"/>
</dbReference>
<dbReference type="EMBL" id="JADJOT010000006">
    <property type="protein sequence ID" value="MBK7953507.1"/>
    <property type="molecule type" value="Genomic_DNA"/>
</dbReference>
<evidence type="ECO:0000313" key="1">
    <source>
        <dbReference type="EMBL" id="MBK7953507.1"/>
    </source>
</evidence>
<keyword evidence="1" id="KW-0378">Hydrolase</keyword>
<dbReference type="PANTHER" id="PTHR34408:SF1">
    <property type="entry name" value="GLYCOSYL HYDROLASE FAMILY 19 DOMAIN-CONTAINING PROTEIN HI_1415"/>
    <property type="match status" value="1"/>
</dbReference>
<accession>A0A935T9V5</accession>
<gene>
    <name evidence="1" type="ORF">IPK02_05780</name>
</gene>
<dbReference type="SUPFAM" id="SSF53955">
    <property type="entry name" value="Lysozyme-like"/>
    <property type="match status" value="1"/>
</dbReference>
<dbReference type="AlphaFoldDB" id="A0A935T9V5"/>
<dbReference type="Proteomes" id="UP000706151">
    <property type="component" value="Unassembled WGS sequence"/>
</dbReference>
<dbReference type="Gene3D" id="1.10.530.10">
    <property type="match status" value="1"/>
</dbReference>
<sequence>MTTPLTQPQLKIIFPAAAIDYLVKVAEELNRHPEAYGLDTPLRRAHFFAQVRQECGVGLKPVSENLNYSPEVLKTMFSYYKGHPAEAVQDGYLKNPQTKKIVRRAAEETIANKIYGDRIGNGNIASGDGWRFRGRGFIQVTGRANYAAVTKQCKVLYPDMDVDFVAHPDMMAASPGAERSAVGYWTMNGLHKLADRGSAGADVDRITAVINKKTDSYAARRANFVIALGALK</sequence>
<dbReference type="InterPro" id="IPR023346">
    <property type="entry name" value="Lysozyme-like_dom_sf"/>
</dbReference>
<organism evidence="1 2">
    <name type="scientific">Candidatus Accumulibacter affinis</name>
    <dbReference type="NCBI Taxonomy" id="2954384"/>
    <lineage>
        <taxon>Bacteria</taxon>
        <taxon>Pseudomonadati</taxon>
        <taxon>Pseudomonadota</taxon>
        <taxon>Betaproteobacteria</taxon>
        <taxon>Candidatus Accumulibacter</taxon>
    </lineage>
</organism>
<proteinExistence type="predicted"/>
<dbReference type="InterPro" id="IPR052354">
    <property type="entry name" value="Cell_Wall_Dynamics_Protein"/>
</dbReference>
<evidence type="ECO:0000313" key="2">
    <source>
        <dbReference type="Proteomes" id="UP000706151"/>
    </source>
</evidence>
<dbReference type="PANTHER" id="PTHR34408">
    <property type="entry name" value="FAMILY PROTEIN, PUTATIVE-RELATED"/>
    <property type="match status" value="1"/>
</dbReference>
<comment type="caution">
    <text evidence="1">The sequence shown here is derived from an EMBL/GenBank/DDBJ whole genome shotgun (WGS) entry which is preliminary data.</text>
</comment>
<name>A0A935T9V5_9PROT</name>
<protein>
    <submittedName>
        <fullName evidence="1">Glycoside hydrolase family 19 protein</fullName>
    </submittedName>
</protein>